<proteinExistence type="predicted"/>
<dbReference type="SUPFAM" id="SSF55874">
    <property type="entry name" value="ATPase domain of HSP90 chaperone/DNA topoisomerase II/histidine kinase"/>
    <property type="match status" value="1"/>
</dbReference>
<name>A0A0P9T4D7_PSEAV</name>
<feature type="domain" description="Histidine kinase/HSP90-like ATPase" evidence="1">
    <location>
        <begin position="183"/>
        <end position="292"/>
    </location>
</feature>
<evidence type="ECO:0000313" key="2">
    <source>
        <dbReference type="EMBL" id="KPX68328.1"/>
    </source>
</evidence>
<organism evidence="2 3">
    <name type="scientific">Pseudomonas amygdali pv. lachrymans</name>
    <name type="common">Pseudomonas syringae pv. lachrymans</name>
    <dbReference type="NCBI Taxonomy" id="53707"/>
    <lineage>
        <taxon>Bacteria</taxon>
        <taxon>Pseudomonadati</taxon>
        <taxon>Pseudomonadota</taxon>
        <taxon>Gammaproteobacteria</taxon>
        <taxon>Pseudomonadales</taxon>
        <taxon>Pseudomonadaceae</taxon>
        <taxon>Pseudomonas</taxon>
        <taxon>Pseudomonas amygdali</taxon>
    </lineage>
</organism>
<dbReference type="SMART" id="SM00387">
    <property type="entry name" value="HATPase_c"/>
    <property type="match status" value="1"/>
</dbReference>
<dbReference type="Proteomes" id="UP000050265">
    <property type="component" value="Unassembled WGS sequence"/>
</dbReference>
<gene>
    <name evidence="2" type="ORF">ALO35_200146</name>
</gene>
<dbReference type="Gene3D" id="3.30.565.10">
    <property type="entry name" value="Histidine kinase-like ATPase, C-terminal domain"/>
    <property type="match status" value="1"/>
</dbReference>
<dbReference type="InterPro" id="IPR003594">
    <property type="entry name" value="HATPase_dom"/>
</dbReference>
<dbReference type="Pfam" id="PF02518">
    <property type="entry name" value="HATPase_c"/>
    <property type="match status" value="1"/>
</dbReference>
<reference evidence="2 3" key="1">
    <citation type="submission" date="2015-09" db="EMBL/GenBank/DDBJ databases">
        <title>Genome announcement of multiple Pseudomonas syringae strains.</title>
        <authorList>
            <person name="Thakur S."/>
            <person name="Wang P.W."/>
            <person name="Gong Y."/>
            <person name="Weir B.S."/>
            <person name="Guttman D.S."/>
        </authorList>
    </citation>
    <scope>NUCLEOTIDE SEQUENCE [LARGE SCALE GENOMIC DNA]</scope>
    <source>
        <strain evidence="2 3">ICMP3507</strain>
    </source>
</reference>
<evidence type="ECO:0000313" key="3">
    <source>
        <dbReference type="Proteomes" id="UP000050265"/>
    </source>
</evidence>
<dbReference type="InterPro" id="IPR036890">
    <property type="entry name" value="HATPase_C_sf"/>
</dbReference>
<comment type="caution">
    <text evidence="2">The sequence shown here is derived from an EMBL/GenBank/DDBJ whole genome shotgun (WGS) entry which is preliminary data.</text>
</comment>
<protein>
    <recommendedName>
        <fullName evidence="1">Histidine kinase/HSP90-like ATPase domain-containing protein</fullName>
    </recommendedName>
</protein>
<evidence type="ECO:0000259" key="1">
    <source>
        <dbReference type="SMART" id="SM00387"/>
    </source>
</evidence>
<sequence>MTLESFEQALELSKSDSSHERLVAARYFMMNASAEYEAELTSWLGRETVGWVKNAIEIALTKNTQKQAELEPPDTTDVENKSVSYTLALREVASIMLHELEPRIGILAVKLREDILNYDESASRRQMDHLKDFFQALSFLRLATEVTGSDSFTCSDWINSLIEGHSFEQKIRLSGPQGLIVRADQGLLKLALSNGIKNAVESTISATQIRSPEDIIINWGETNVDYWIAVIDDGLGLGKPTEKLIRIGATTKVGHFGMGLTIVQQAMQSLNGKLSLFSPNSTGAVFELRWYK</sequence>
<dbReference type="AlphaFoldDB" id="A0A0P9T4D7"/>
<dbReference type="PATRIC" id="fig|53707.9.peg.6770"/>
<accession>A0A0P9T4D7</accession>
<dbReference type="EMBL" id="LJQP01000236">
    <property type="protein sequence ID" value="KPX68328.1"/>
    <property type="molecule type" value="Genomic_DNA"/>
</dbReference>